<evidence type="ECO:0000256" key="2">
    <source>
        <dbReference type="ARBA" id="ARBA00022475"/>
    </source>
</evidence>
<feature type="transmembrane region" description="Helical" evidence="6">
    <location>
        <begin position="35"/>
        <end position="53"/>
    </location>
</feature>
<dbReference type="PANTHER" id="PTHR30482:SF17">
    <property type="entry name" value="ABC TRANSPORTER ATP-BINDING PROTEIN"/>
    <property type="match status" value="1"/>
</dbReference>
<dbReference type="EMBL" id="FOZK01000001">
    <property type="protein sequence ID" value="SFR87180.1"/>
    <property type="molecule type" value="Genomic_DNA"/>
</dbReference>
<proteinExistence type="predicted"/>
<dbReference type="InterPro" id="IPR043428">
    <property type="entry name" value="LivM-like"/>
</dbReference>
<reference evidence="7 8" key="1">
    <citation type="submission" date="2016-10" db="EMBL/GenBank/DDBJ databases">
        <authorList>
            <person name="de Groot N.N."/>
        </authorList>
    </citation>
    <scope>NUCLEOTIDE SEQUENCE [LARGE SCALE GENOMIC DNA]</scope>
    <source>
        <strain evidence="7 8">CGMCC 1.10457</strain>
    </source>
</reference>
<feature type="transmembrane region" description="Helical" evidence="6">
    <location>
        <begin position="115"/>
        <end position="135"/>
    </location>
</feature>
<dbReference type="Proteomes" id="UP000199062">
    <property type="component" value="Unassembled WGS sequence"/>
</dbReference>
<keyword evidence="8" id="KW-1185">Reference proteome</keyword>
<evidence type="ECO:0000256" key="1">
    <source>
        <dbReference type="ARBA" id="ARBA00004651"/>
    </source>
</evidence>
<feature type="transmembrane region" description="Helical" evidence="6">
    <location>
        <begin position="60"/>
        <end position="79"/>
    </location>
</feature>
<sequence>MAAESTAADGTAPSSLTRLRNRLEGPNTIGNSRPFWIGFALVLAALVAFPILGTGTGNQFSLFLVLGLLGLSLSLVWGYTGILSFGQTVFFGVGAYTFGVVSINVPSPGGITGAIVAGTLAGAVLAALLGYFMFYGGVRDVYVTIITLVSTLVTLTFMAQTAGSEWTIGEAALGGFNGMPGMPPLTLGVEGLFTFQFVFNKYEVFVPFLGTRPFDPFYYLALALLVAAYLGLRVLVNMDFGRVLVAIREDEDRTEMFGYDVKRAKLVSFTLGGGLAGFAGVLYAARNVYIDPSVFELYFATLPVVWVSVGGRKSLLGAVVATIAVEYLRLSIGGEYALVAVGALLLLSILVLPGGVVPWIASRGIPWIKTDGAPWIWDDWIPWLKNEAIPWIRHDSIPWLKNDSIQWLKNDAIPWIKEKARPSVNTEETES</sequence>
<evidence type="ECO:0000256" key="5">
    <source>
        <dbReference type="ARBA" id="ARBA00023136"/>
    </source>
</evidence>
<feature type="transmembrane region" description="Helical" evidence="6">
    <location>
        <begin position="297"/>
        <end position="324"/>
    </location>
</feature>
<feature type="transmembrane region" description="Helical" evidence="6">
    <location>
        <begin position="336"/>
        <end position="361"/>
    </location>
</feature>
<evidence type="ECO:0000256" key="3">
    <source>
        <dbReference type="ARBA" id="ARBA00022692"/>
    </source>
</evidence>
<keyword evidence="4 6" id="KW-1133">Transmembrane helix</keyword>
<dbReference type="GO" id="GO:0015658">
    <property type="term" value="F:branched-chain amino acid transmembrane transporter activity"/>
    <property type="evidence" value="ECO:0007669"/>
    <property type="project" value="InterPro"/>
</dbReference>
<evidence type="ECO:0000256" key="4">
    <source>
        <dbReference type="ARBA" id="ARBA00022989"/>
    </source>
</evidence>
<feature type="transmembrane region" description="Helical" evidence="6">
    <location>
        <begin position="141"/>
        <end position="159"/>
    </location>
</feature>
<dbReference type="PANTHER" id="PTHR30482">
    <property type="entry name" value="HIGH-AFFINITY BRANCHED-CHAIN AMINO ACID TRANSPORT SYSTEM PERMEASE"/>
    <property type="match status" value="1"/>
</dbReference>
<dbReference type="RefSeq" id="WP_089813250.1">
    <property type="nucleotide sequence ID" value="NZ_FOZK01000001.1"/>
</dbReference>
<evidence type="ECO:0000313" key="8">
    <source>
        <dbReference type="Proteomes" id="UP000199062"/>
    </source>
</evidence>
<keyword evidence="5 6" id="KW-0472">Membrane</keyword>
<dbReference type="CDD" id="cd06581">
    <property type="entry name" value="TM_PBP1_LivM_like"/>
    <property type="match status" value="1"/>
</dbReference>
<gene>
    <name evidence="7" type="ORF">SAMN05216559_0319</name>
</gene>
<comment type="subcellular location">
    <subcellularLocation>
        <location evidence="1">Cell membrane</location>
        <topology evidence="1">Multi-pass membrane protein</topology>
    </subcellularLocation>
</comment>
<organism evidence="7 8">
    <name type="scientific">Halomicrobium zhouii</name>
    <dbReference type="NCBI Taxonomy" id="767519"/>
    <lineage>
        <taxon>Archaea</taxon>
        <taxon>Methanobacteriati</taxon>
        <taxon>Methanobacteriota</taxon>
        <taxon>Stenosarchaea group</taxon>
        <taxon>Halobacteria</taxon>
        <taxon>Halobacteriales</taxon>
        <taxon>Haloarculaceae</taxon>
        <taxon>Halomicrobium</taxon>
    </lineage>
</organism>
<feature type="transmembrane region" description="Helical" evidence="6">
    <location>
        <begin position="266"/>
        <end position="285"/>
    </location>
</feature>
<keyword evidence="2" id="KW-1003">Cell membrane</keyword>
<feature type="transmembrane region" description="Helical" evidence="6">
    <location>
        <begin position="217"/>
        <end position="236"/>
    </location>
</feature>
<accession>A0A1I6K8I0</accession>
<dbReference type="InterPro" id="IPR001851">
    <property type="entry name" value="ABC_transp_permease"/>
</dbReference>
<name>A0A1I6K8I0_9EURY</name>
<dbReference type="AlphaFoldDB" id="A0A1I6K8I0"/>
<evidence type="ECO:0000256" key="6">
    <source>
        <dbReference type="SAM" id="Phobius"/>
    </source>
</evidence>
<dbReference type="OrthoDB" id="30958at2157"/>
<dbReference type="Pfam" id="PF02653">
    <property type="entry name" value="BPD_transp_2"/>
    <property type="match status" value="1"/>
</dbReference>
<dbReference type="GO" id="GO:0005886">
    <property type="term" value="C:plasma membrane"/>
    <property type="evidence" value="ECO:0007669"/>
    <property type="project" value="UniProtKB-SubCell"/>
</dbReference>
<dbReference type="STRING" id="767519.SAMN05216559_0319"/>
<evidence type="ECO:0000313" key="7">
    <source>
        <dbReference type="EMBL" id="SFR87180.1"/>
    </source>
</evidence>
<keyword evidence="3 6" id="KW-0812">Transmembrane</keyword>
<protein>
    <submittedName>
        <fullName evidence="7">Amino acid/amide ABC transporter membrane protein 2, HAAT family</fullName>
    </submittedName>
</protein>